<reference evidence="4" key="1">
    <citation type="journal article" date="2023" name="Commun. Biol.">
        <title>Genome analysis of Parmales, the sister group of diatoms, reveals the evolutionary specialization of diatoms from phago-mixotrophs to photoautotrophs.</title>
        <authorList>
            <person name="Ban H."/>
            <person name="Sato S."/>
            <person name="Yoshikawa S."/>
            <person name="Yamada K."/>
            <person name="Nakamura Y."/>
            <person name="Ichinomiya M."/>
            <person name="Sato N."/>
            <person name="Blanc-Mathieu R."/>
            <person name="Endo H."/>
            <person name="Kuwata A."/>
            <person name="Ogata H."/>
        </authorList>
    </citation>
    <scope>NUCLEOTIDE SEQUENCE [LARGE SCALE GENOMIC DNA]</scope>
    <source>
        <strain evidence="4">NIES 3701</strain>
    </source>
</reference>
<dbReference type="GO" id="GO:0005524">
    <property type="term" value="F:ATP binding"/>
    <property type="evidence" value="ECO:0007669"/>
    <property type="project" value="InterPro"/>
</dbReference>
<feature type="chain" id="PRO_5040728074" description="DEAD/DEAH-box helicase domain-containing protein" evidence="1">
    <location>
        <begin position="21"/>
        <end position="493"/>
    </location>
</feature>
<evidence type="ECO:0000313" key="4">
    <source>
        <dbReference type="Proteomes" id="UP001165085"/>
    </source>
</evidence>
<comment type="caution">
    <text evidence="3">The sequence shown here is derived from an EMBL/GenBank/DDBJ whole genome shotgun (WGS) entry which is preliminary data.</text>
</comment>
<dbReference type="InterPro" id="IPR027417">
    <property type="entry name" value="P-loop_NTPase"/>
</dbReference>
<evidence type="ECO:0000256" key="1">
    <source>
        <dbReference type="SAM" id="SignalP"/>
    </source>
</evidence>
<gene>
    <name evidence="3" type="ORF">TrST_g7166</name>
</gene>
<dbReference type="InterPro" id="IPR011545">
    <property type="entry name" value="DEAD/DEAH_box_helicase_dom"/>
</dbReference>
<feature type="domain" description="DEAD/DEAH-box helicase" evidence="2">
    <location>
        <begin position="95"/>
        <end position="242"/>
    </location>
</feature>
<dbReference type="Proteomes" id="UP001165085">
    <property type="component" value="Unassembled WGS sequence"/>
</dbReference>
<evidence type="ECO:0000313" key="3">
    <source>
        <dbReference type="EMBL" id="GMH73575.1"/>
    </source>
</evidence>
<dbReference type="AlphaFoldDB" id="A0A9W7APD3"/>
<organism evidence="3 4">
    <name type="scientific">Triparma strigata</name>
    <dbReference type="NCBI Taxonomy" id="1606541"/>
    <lineage>
        <taxon>Eukaryota</taxon>
        <taxon>Sar</taxon>
        <taxon>Stramenopiles</taxon>
        <taxon>Ochrophyta</taxon>
        <taxon>Bolidophyceae</taxon>
        <taxon>Parmales</taxon>
        <taxon>Triparmaceae</taxon>
        <taxon>Triparma</taxon>
    </lineage>
</organism>
<accession>A0A9W7APD3</accession>
<name>A0A9W7APD3_9STRA</name>
<keyword evidence="4" id="KW-1185">Reference proteome</keyword>
<dbReference type="OrthoDB" id="10256233at2759"/>
<dbReference type="Gene3D" id="3.40.50.300">
    <property type="entry name" value="P-loop containing nucleotide triphosphate hydrolases"/>
    <property type="match status" value="1"/>
</dbReference>
<protein>
    <recommendedName>
        <fullName evidence="2">DEAD/DEAH-box helicase domain-containing protein</fullName>
    </recommendedName>
</protein>
<evidence type="ECO:0000259" key="2">
    <source>
        <dbReference type="Pfam" id="PF00270"/>
    </source>
</evidence>
<dbReference type="Pfam" id="PF00270">
    <property type="entry name" value="DEAD"/>
    <property type="match status" value="1"/>
</dbReference>
<sequence>MFSSPVVTLVFTLVFSTASALNLPSNKLQTKFMRSLAAEDFKTLSELKKDGVILPQVNYDDDVPEWLAERLKALSFPCPTLIQSSFQSSPPSSYLCSPPGSGKTLAYLTKLLTALTPTLREREICRDPFTGEGGDLPPLACVVLPTTPLLSQVSLVVYQLLGGNLRKPKTEGLDTAYDDWVPGSELNYFKYSGPKHSKVKVALGDDKWWNSDILITTSEWFKENYQDMPETVKNVIYDECDDDLSVYDIVTGLSIDKTLVYSTPSFTPTYPLPWHNETVGLDSPPSFIVADSGPVDIVECNENNRLFKLIRYLRGKDTAQMVYFKTYAEVKKALPVVREGLWGIHNVSSLIPFREGGFNPVLQVDAFNRGEVTCLLVAEEMARGMDFPFLGGVNIIGRVEREDQVRGRVNRLGSGNDNGSVTYFLCEGEGEGLDGNVMEVDEGIKGILKKVEEWGDEQWEDGGGDLEDVRRWLDDMMTGYDNDDDGSEDDKVE</sequence>
<dbReference type="EMBL" id="BRXY01000170">
    <property type="protein sequence ID" value="GMH73575.1"/>
    <property type="molecule type" value="Genomic_DNA"/>
</dbReference>
<keyword evidence="1" id="KW-0732">Signal</keyword>
<dbReference type="GO" id="GO:0003676">
    <property type="term" value="F:nucleic acid binding"/>
    <property type="evidence" value="ECO:0007669"/>
    <property type="project" value="InterPro"/>
</dbReference>
<dbReference type="SUPFAM" id="SSF52540">
    <property type="entry name" value="P-loop containing nucleoside triphosphate hydrolases"/>
    <property type="match status" value="1"/>
</dbReference>
<feature type="signal peptide" evidence="1">
    <location>
        <begin position="1"/>
        <end position="20"/>
    </location>
</feature>
<proteinExistence type="predicted"/>